<dbReference type="SUPFAM" id="SSF49472">
    <property type="entry name" value="Transthyretin (synonym: prealbumin)"/>
    <property type="match status" value="1"/>
</dbReference>
<evidence type="ECO:0000256" key="1">
    <source>
        <dbReference type="ARBA" id="ARBA00001043"/>
    </source>
</evidence>
<dbReference type="InterPro" id="IPR000895">
    <property type="entry name" value="Transthyretin/HIU_hydrolase"/>
</dbReference>
<evidence type="ECO:0000259" key="11">
    <source>
        <dbReference type="Pfam" id="PF09349"/>
    </source>
</evidence>
<sequence length="555" mass="61107">MEAIDFEEKDFLACCGSTRFAKQMTSSAPFSTYDEAVDAARDIWFNKVDVNGWLEAFAAHPQIGQSPSPHHKSPTSAEWSKGEQSTALATATDYTMEELADWNSRYQQKFGLVFLIFASGRSTPEILAELKCTGQVGTDLAPNRIQPDNFSFRNLSPHSDRTTPQVQSDLVFQFRISFRLGESGEGQEQPYSQAIKLNGPDCATQTSGGASAATPATALYLLQGIHPVRNQSPDLEDSYLYQGFGGTSTTSTKTFCPNTSTGTIVLVVLVPPGFLTAFFICLLLLTLGCTEYPSMLLPMTLWARRWNAIRSRVLEHIWMPSNASNCTLLTSIYLKLTKAHLARNLNIIQRKRYQNRPLVEFEIAAGEQMKVTELRLAKLFSTKAEGALATTAQCTADVATTAREDRVNIIGSHLTASSGAPILKPSQISARSRPPITTHVLDVSRGSPGVGIEVRLEMWKCVKTRPTFGETETGNWLLQGSSTTDKDGQSGQLMDIVDALKPGTYRISFNIGKYSPGGFFPYVSIVFEVGESQQWEHFHVPLLLSPFSFTTYRGS</sequence>
<dbReference type="GO" id="GO:0033971">
    <property type="term" value="F:hydroxyisourate hydrolase activity"/>
    <property type="evidence" value="ECO:0007669"/>
    <property type="project" value="UniProtKB-EC"/>
</dbReference>
<proteinExistence type="predicted"/>
<feature type="transmembrane region" description="Helical" evidence="9">
    <location>
        <begin position="264"/>
        <end position="287"/>
    </location>
</feature>
<evidence type="ECO:0000259" key="10">
    <source>
        <dbReference type="Pfam" id="PF00576"/>
    </source>
</evidence>
<keyword evidence="13" id="KW-1185">Reference proteome</keyword>
<dbReference type="InterPro" id="IPR023416">
    <property type="entry name" value="Transthyretin/HIU_hydrolase_d"/>
</dbReference>
<evidence type="ECO:0000256" key="5">
    <source>
        <dbReference type="ARBA" id="ARBA00022793"/>
    </source>
</evidence>
<comment type="pathway">
    <text evidence="3">Purine metabolism; urate degradation; (S)-allantoin from urate: step 3/3.</text>
</comment>
<feature type="compositionally biased region" description="Polar residues" evidence="8">
    <location>
        <begin position="63"/>
        <end position="84"/>
    </location>
</feature>
<dbReference type="InterPro" id="IPR014306">
    <property type="entry name" value="Hydroxyisourate_hydrolase"/>
</dbReference>
<gene>
    <name evidence="12" type="ORF">RHGRI_001253</name>
</gene>
<keyword evidence="9" id="KW-0472">Membrane</keyword>
<dbReference type="AlphaFoldDB" id="A0AAV6LJZ2"/>
<dbReference type="PROSITE" id="PS00769">
    <property type="entry name" value="TRANSTHYRETIN_2"/>
    <property type="match status" value="1"/>
</dbReference>
<dbReference type="SUPFAM" id="SSF158694">
    <property type="entry name" value="UraD-Like"/>
    <property type="match status" value="1"/>
</dbReference>
<evidence type="ECO:0000256" key="9">
    <source>
        <dbReference type="SAM" id="Phobius"/>
    </source>
</evidence>
<comment type="catalytic activity">
    <reaction evidence="2">
        <text>5-hydroxy-2-oxo-4-ureido-2,5-dihydro-1H-imidazole-5-carboxylate + H(+) = (S)-allantoin + CO2</text>
        <dbReference type="Rhea" id="RHEA:26301"/>
        <dbReference type="ChEBI" id="CHEBI:15378"/>
        <dbReference type="ChEBI" id="CHEBI:15678"/>
        <dbReference type="ChEBI" id="CHEBI:16526"/>
        <dbReference type="ChEBI" id="CHEBI:58639"/>
        <dbReference type="EC" id="4.1.1.97"/>
    </reaction>
</comment>
<dbReference type="PRINTS" id="PR00189">
    <property type="entry name" value="TRNSTHYRETIN"/>
</dbReference>
<dbReference type="InterPro" id="IPR023419">
    <property type="entry name" value="Transthyretin_CS"/>
</dbReference>
<evidence type="ECO:0000313" key="13">
    <source>
        <dbReference type="Proteomes" id="UP000823749"/>
    </source>
</evidence>
<dbReference type="EMBL" id="JACTNZ010000001">
    <property type="protein sequence ID" value="KAG5565296.1"/>
    <property type="molecule type" value="Genomic_DNA"/>
</dbReference>
<keyword evidence="9" id="KW-1133">Transmembrane helix</keyword>
<protein>
    <recommendedName>
        <fullName evidence="14">Hydroxyisourate hydrolase</fullName>
    </recommendedName>
</protein>
<evidence type="ECO:0000256" key="7">
    <source>
        <dbReference type="ARBA" id="ARBA00023239"/>
    </source>
</evidence>
<dbReference type="InterPro" id="IPR036817">
    <property type="entry name" value="Transthyretin/HIU_hydrolase_sf"/>
</dbReference>
<keyword evidence="6" id="KW-0378">Hydrolase</keyword>
<keyword evidence="7" id="KW-0456">Lyase</keyword>
<dbReference type="Gene3D" id="1.10.3330.10">
    <property type="entry name" value="Oxo-4-hydroxy-4-carboxy-5-ureidoimidazoline decarboxylase"/>
    <property type="match status" value="1"/>
</dbReference>
<evidence type="ECO:0000256" key="6">
    <source>
        <dbReference type="ARBA" id="ARBA00022801"/>
    </source>
</evidence>
<feature type="domain" description="Oxo-4-hydroxy-4-carboxy-5-ureidoimidazoline decarboxylase" evidence="11">
    <location>
        <begin position="10"/>
        <end position="131"/>
    </location>
</feature>
<dbReference type="PANTHER" id="PTHR43466:SF1">
    <property type="entry name" value="2-OXO-4-HYDROXY-4-CARBOXY-5-UREIDOIMIDAZOLINE DECARBOXYLASE-RELATED"/>
    <property type="match status" value="1"/>
</dbReference>
<evidence type="ECO:0000256" key="4">
    <source>
        <dbReference type="ARBA" id="ARBA00022631"/>
    </source>
</evidence>
<dbReference type="InterPro" id="IPR023418">
    <property type="entry name" value="Thyroxine_BS"/>
</dbReference>
<dbReference type="Gene3D" id="2.60.40.180">
    <property type="entry name" value="Transthyretin/hydroxyisourate hydrolase domain"/>
    <property type="match status" value="1"/>
</dbReference>
<feature type="region of interest" description="Disordered" evidence="8">
    <location>
        <begin position="62"/>
        <end position="84"/>
    </location>
</feature>
<dbReference type="InterPro" id="IPR018020">
    <property type="entry name" value="OHCU_decarboxylase"/>
</dbReference>
<dbReference type="Proteomes" id="UP000823749">
    <property type="component" value="Chromosome 1"/>
</dbReference>
<evidence type="ECO:0000256" key="2">
    <source>
        <dbReference type="ARBA" id="ARBA00001163"/>
    </source>
</evidence>
<evidence type="ECO:0000256" key="8">
    <source>
        <dbReference type="SAM" id="MobiDB-lite"/>
    </source>
</evidence>
<evidence type="ECO:0000256" key="3">
    <source>
        <dbReference type="ARBA" id="ARBA00004754"/>
    </source>
</evidence>
<comment type="caution">
    <text evidence="12">The sequence shown here is derived from an EMBL/GenBank/DDBJ whole genome shotgun (WGS) entry which is preliminary data.</text>
</comment>
<organism evidence="12 13">
    <name type="scientific">Rhododendron griersonianum</name>
    <dbReference type="NCBI Taxonomy" id="479676"/>
    <lineage>
        <taxon>Eukaryota</taxon>
        <taxon>Viridiplantae</taxon>
        <taxon>Streptophyta</taxon>
        <taxon>Embryophyta</taxon>
        <taxon>Tracheophyta</taxon>
        <taxon>Spermatophyta</taxon>
        <taxon>Magnoliopsida</taxon>
        <taxon>eudicotyledons</taxon>
        <taxon>Gunneridae</taxon>
        <taxon>Pentapetalae</taxon>
        <taxon>asterids</taxon>
        <taxon>Ericales</taxon>
        <taxon>Ericaceae</taxon>
        <taxon>Ericoideae</taxon>
        <taxon>Rhodoreae</taxon>
        <taxon>Rhododendron</taxon>
    </lineage>
</organism>
<name>A0AAV6LJZ2_9ERIC</name>
<dbReference type="GO" id="GO:0006144">
    <property type="term" value="P:purine nucleobase metabolic process"/>
    <property type="evidence" value="ECO:0007669"/>
    <property type="project" value="UniProtKB-KW"/>
</dbReference>
<reference evidence="12" key="1">
    <citation type="submission" date="2020-08" db="EMBL/GenBank/DDBJ databases">
        <title>Plant Genome Project.</title>
        <authorList>
            <person name="Zhang R.-G."/>
        </authorList>
    </citation>
    <scope>NUCLEOTIDE SEQUENCE</scope>
    <source>
        <strain evidence="12">WSP0</strain>
        <tissue evidence="12">Leaf</tissue>
    </source>
</reference>
<dbReference type="PANTHER" id="PTHR43466">
    <property type="entry name" value="2-OXO-4-HYDROXY-4-CARBOXY-5-UREIDOIMIDAZOLINE DECARBOXYLASE-RELATED"/>
    <property type="match status" value="1"/>
</dbReference>
<dbReference type="CDD" id="cd05822">
    <property type="entry name" value="TLP_HIUase"/>
    <property type="match status" value="1"/>
</dbReference>
<dbReference type="FunFam" id="2.60.40.180:FF:000003">
    <property type="entry name" value="Uric acid degradation bifunctional protein TTL"/>
    <property type="match status" value="1"/>
</dbReference>
<evidence type="ECO:0000313" key="12">
    <source>
        <dbReference type="EMBL" id="KAG5565296.1"/>
    </source>
</evidence>
<feature type="domain" description="Transthyretin/hydroxyisourate hydrolase" evidence="10">
    <location>
        <begin position="436"/>
        <end position="554"/>
    </location>
</feature>
<keyword evidence="9" id="KW-0812">Transmembrane</keyword>
<dbReference type="Pfam" id="PF00576">
    <property type="entry name" value="Transthyretin"/>
    <property type="match status" value="1"/>
</dbReference>
<comment type="catalytic activity">
    <reaction evidence="1">
        <text>5-hydroxyisourate + H2O = 5-hydroxy-2-oxo-4-ureido-2,5-dihydro-1H-imidazole-5-carboxylate + H(+)</text>
        <dbReference type="Rhea" id="RHEA:23736"/>
        <dbReference type="ChEBI" id="CHEBI:15377"/>
        <dbReference type="ChEBI" id="CHEBI:15378"/>
        <dbReference type="ChEBI" id="CHEBI:18072"/>
        <dbReference type="ChEBI" id="CHEBI:58639"/>
        <dbReference type="EC" id="3.5.2.17"/>
    </reaction>
</comment>
<dbReference type="Pfam" id="PF09349">
    <property type="entry name" value="OHCU_decarbox"/>
    <property type="match status" value="1"/>
</dbReference>
<dbReference type="GO" id="GO:0051997">
    <property type="term" value="F:2-oxo-4-hydroxy-4-carboxy-5-ureidoimidazoline decarboxylase activity"/>
    <property type="evidence" value="ECO:0007669"/>
    <property type="project" value="UniProtKB-EC"/>
</dbReference>
<dbReference type="GO" id="GO:0005777">
    <property type="term" value="C:peroxisome"/>
    <property type="evidence" value="ECO:0007669"/>
    <property type="project" value="TreeGrafter"/>
</dbReference>
<accession>A0AAV6LJZ2</accession>
<evidence type="ECO:0008006" key="14">
    <source>
        <dbReference type="Google" id="ProtNLM"/>
    </source>
</evidence>
<keyword evidence="4" id="KW-0659">Purine metabolism</keyword>
<dbReference type="InterPro" id="IPR036778">
    <property type="entry name" value="OHCU_decarboxylase_sf"/>
</dbReference>
<keyword evidence="5" id="KW-0210">Decarboxylase</keyword>
<dbReference type="GO" id="GO:0019628">
    <property type="term" value="P:urate catabolic process"/>
    <property type="evidence" value="ECO:0007669"/>
    <property type="project" value="TreeGrafter"/>
</dbReference>
<dbReference type="PROSITE" id="PS00768">
    <property type="entry name" value="TRANSTHYRETIN_1"/>
    <property type="match status" value="1"/>
</dbReference>